<dbReference type="SUPFAM" id="SSF53850">
    <property type="entry name" value="Periplasmic binding protein-like II"/>
    <property type="match status" value="1"/>
</dbReference>
<dbReference type="PRINTS" id="PR00039">
    <property type="entry name" value="HTHLYSR"/>
</dbReference>
<evidence type="ECO:0000259" key="5">
    <source>
        <dbReference type="PROSITE" id="PS50931"/>
    </source>
</evidence>
<evidence type="ECO:0000313" key="7">
    <source>
        <dbReference type="Proteomes" id="UP001316184"/>
    </source>
</evidence>
<proteinExistence type="inferred from homology"/>
<gene>
    <name evidence="6" type="ORF">NQV15_08085</name>
</gene>
<keyword evidence="2" id="KW-0805">Transcription regulation</keyword>
<comment type="similarity">
    <text evidence="1">Belongs to the LysR transcriptional regulatory family.</text>
</comment>
<reference evidence="6 7" key="1">
    <citation type="submission" date="2022-08" db="EMBL/GenBank/DDBJ databases">
        <title>novel species in genus Aeromicrobium.</title>
        <authorList>
            <person name="Ye L."/>
        </authorList>
    </citation>
    <scope>NUCLEOTIDE SEQUENCE [LARGE SCALE GENOMIC DNA]</scope>
    <source>
        <strain evidence="7">zg-Y1379</strain>
    </source>
</reference>
<keyword evidence="4" id="KW-0804">Transcription</keyword>
<dbReference type="SUPFAM" id="SSF46785">
    <property type="entry name" value="Winged helix' DNA-binding domain"/>
    <property type="match status" value="1"/>
</dbReference>
<evidence type="ECO:0000256" key="3">
    <source>
        <dbReference type="ARBA" id="ARBA00023125"/>
    </source>
</evidence>
<protein>
    <submittedName>
        <fullName evidence="6">LysR substrate-binding domain-containing protein</fullName>
    </submittedName>
</protein>
<evidence type="ECO:0000313" key="6">
    <source>
        <dbReference type="EMBL" id="UUP15257.1"/>
    </source>
</evidence>
<keyword evidence="7" id="KW-1185">Reference proteome</keyword>
<dbReference type="InterPro" id="IPR036390">
    <property type="entry name" value="WH_DNA-bd_sf"/>
</dbReference>
<dbReference type="Gene3D" id="3.40.190.10">
    <property type="entry name" value="Periplasmic binding protein-like II"/>
    <property type="match status" value="2"/>
</dbReference>
<accession>A0ABY5MCR2</accession>
<dbReference type="Gene3D" id="1.10.10.10">
    <property type="entry name" value="Winged helix-like DNA-binding domain superfamily/Winged helix DNA-binding domain"/>
    <property type="match status" value="1"/>
</dbReference>
<feature type="domain" description="HTH lysR-type" evidence="5">
    <location>
        <begin position="2"/>
        <end position="59"/>
    </location>
</feature>
<sequence>MLNPTHLQTLRMVVAEGSFAGAARTLGYTASAVSQQIATLEEEVGFPLFDRRARATVATPEALMLADESAEVLGMLEDLGSLVGDIAHGRRSHVVIGSFPSASEHLLPRALTALRRSGRVAVELHEDEPQRLLPSLVDRQLDLVLAYEYDLVPLRWPGGMLRDTLLSEELVLVAPASRTSLGERPRLADLADEVWMCTALDSDGSVCLERACAAAGFVPNVAFRSNDYDVVHRLVGAGHGVALVPGMAVRPAPDIRVLRPEGLDLFRHVSVLRRGGAAKPALSAMDAALRDSAHALAAEADWLTGPSTRDADAWLRDSRD</sequence>
<dbReference type="Proteomes" id="UP001316184">
    <property type="component" value="Chromosome"/>
</dbReference>
<dbReference type="Pfam" id="PF00126">
    <property type="entry name" value="HTH_1"/>
    <property type="match status" value="1"/>
</dbReference>
<dbReference type="Pfam" id="PF03466">
    <property type="entry name" value="LysR_substrate"/>
    <property type="match status" value="1"/>
</dbReference>
<evidence type="ECO:0000256" key="1">
    <source>
        <dbReference type="ARBA" id="ARBA00009437"/>
    </source>
</evidence>
<dbReference type="EMBL" id="CP102173">
    <property type="protein sequence ID" value="UUP15257.1"/>
    <property type="molecule type" value="Genomic_DNA"/>
</dbReference>
<dbReference type="PROSITE" id="PS50931">
    <property type="entry name" value="HTH_LYSR"/>
    <property type="match status" value="1"/>
</dbReference>
<dbReference type="InterPro" id="IPR000847">
    <property type="entry name" value="LysR_HTH_N"/>
</dbReference>
<dbReference type="PANTHER" id="PTHR30346:SF29">
    <property type="entry name" value="LYSR SUBSTRATE-BINDING"/>
    <property type="match status" value="1"/>
</dbReference>
<keyword evidence="3" id="KW-0238">DNA-binding</keyword>
<evidence type="ECO:0000256" key="4">
    <source>
        <dbReference type="ARBA" id="ARBA00023163"/>
    </source>
</evidence>
<dbReference type="InterPro" id="IPR005119">
    <property type="entry name" value="LysR_subst-bd"/>
</dbReference>
<evidence type="ECO:0000256" key="2">
    <source>
        <dbReference type="ARBA" id="ARBA00023015"/>
    </source>
</evidence>
<name>A0ABY5MCR2_9ACTN</name>
<dbReference type="RefSeq" id="WP_232399311.1">
    <property type="nucleotide sequence ID" value="NZ_CP102173.1"/>
</dbReference>
<dbReference type="PANTHER" id="PTHR30346">
    <property type="entry name" value="TRANSCRIPTIONAL DUAL REGULATOR HCAR-RELATED"/>
    <property type="match status" value="1"/>
</dbReference>
<dbReference type="InterPro" id="IPR036388">
    <property type="entry name" value="WH-like_DNA-bd_sf"/>
</dbReference>
<organism evidence="6 7">
    <name type="scientific">Aeromicrobium wangtongii</name>
    <dbReference type="NCBI Taxonomy" id="2969247"/>
    <lineage>
        <taxon>Bacteria</taxon>
        <taxon>Bacillati</taxon>
        <taxon>Actinomycetota</taxon>
        <taxon>Actinomycetes</taxon>
        <taxon>Propionibacteriales</taxon>
        <taxon>Nocardioidaceae</taxon>
        <taxon>Aeromicrobium</taxon>
    </lineage>
</organism>